<dbReference type="Proteomes" id="UP000007058">
    <property type="component" value="Chromosome"/>
</dbReference>
<evidence type="ECO:0000313" key="1">
    <source>
        <dbReference type="EMBL" id="BAE51201.1"/>
    </source>
</evidence>
<gene>
    <name evidence="1" type="ordered locus">amb2397</name>
    <name evidence="2" type="ordered locus">amb2442</name>
</gene>
<keyword evidence="3" id="KW-1185">Reference proteome</keyword>
<protein>
    <submittedName>
        <fullName evidence="2">Uncharacterized protein</fullName>
    </submittedName>
</protein>
<organism evidence="2 3">
    <name type="scientific">Paramagnetospirillum magneticum (strain ATCC 700264 / AMB-1)</name>
    <name type="common">Magnetospirillum magneticum</name>
    <dbReference type="NCBI Taxonomy" id="342108"/>
    <lineage>
        <taxon>Bacteria</taxon>
        <taxon>Pseudomonadati</taxon>
        <taxon>Pseudomonadota</taxon>
        <taxon>Alphaproteobacteria</taxon>
        <taxon>Rhodospirillales</taxon>
        <taxon>Magnetospirillaceae</taxon>
        <taxon>Paramagnetospirillum</taxon>
    </lineage>
</organism>
<dbReference type="KEGG" id="mag:amb2397"/>
<dbReference type="HOGENOM" id="CLU_2288106_0_0_5"/>
<reference evidence="2 3" key="1">
    <citation type="journal article" date="2005" name="DNA Res.">
        <title>Complete genome sequence of the facultative anaerobic magnetotactic bacterium Magnetospirillum sp. strain AMB-1.</title>
        <authorList>
            <person name="Matsunaga T."/>
            <person name="Okamura Y."/>
            <person name="Fukuda Y."/>
            <person name="Wahyudi A.T."/>
            <person name="Murase Y."/>
            <person name="Takeyama H."/>
        </authorList>
    </citation>
    <scope>NUCLEOTIDE SEQUENCE [LARGE SCALE GENOMIC DNA]</scope>
    <source>
        <strain evidence="2">AMB-1</strain>
        <strain evidence="3">ATCC 700264 / AMB-1</strain>
    </source>
</reference>
<dbReference type="EMBL" id="AP007255">
    <property type="protein sequence ID" value="BAE51246.1"/>
    <property type="molecule type" value="Genomic_DNA"/>
</dbReference>
<dbReference type="AlphaFoldDB" id="Q2W4H9"/>
<evidence type="ECO:0000313" key="3">
    <source>
        <dbReference type="Proteomes" id="UP000007058"/>
    </source>
</evidence>
<dbReference type="STRING" id="342108.amb2397"/>
<sequence>MSAHLRRFQEEGPERSGLILFDAYAPHENAVWGMRVSQAGKEALVAIGPVPRYGQPDTIIPMTTFWANCADVSTIAHFMQVLMPGPARDSYELMLRGQVKR</sequence>
<dbReference type="EMBL" id="AP007255">
    <property type="protein sequence ID" value="BAE51201.1"/>
    <property type="molecule type" value="Genomic_DNA"/>
</dbReference>
<dbReference type="KEGG" id="mag:amb2442"/>
<evidence type="ECO:0000313" key="2">
    <source>
        <dbReference type="EMBL" id="BAE51246.1"/>
    </source>
</evidence>
<accession>Q2W4H9</accession>
<proteinExistence type="predicted"/>
<name>Q2W4H9_PARM1</name>